<feature type="region of interest" description="Disordered" evidence="1">
    <location>
        <begin position="214"/>
        <end position="249"/>
    </location>
</feature>
<feature type="region of interest" description="Disordered" evidence="1">
    <location>
        <begin position="1"/>
        <end position="73"/>
    </location>
</feature>
<feature type="non-terminal residue" evidence="2">
    <location>
        <position position="275"/>
    </location>
</feature>
<feature type="compositionally biased region" description="Low complexity" evidence="1">
    <location>
        <begin position="12"/>
        <end position="26"/>
    </location>
</feature>
<reference evidence="2" key="1">
    <citation type="submission" date="2021-02" db="EMBL/GenBank/DDBJ databases">
        <authorList>
            <person name="Dougan E. K."/>
            <person name="Rhodes N."/>
            <person name="Thang M."/>
            <person name="Chan C."/>
        </authorList>
    </citation>
    <scope>NUCLEOTIDE SEQUENCE</scope>
</reference>
<evidence type="ECO:0000256" key="1">
    <source>
        <dbReference type="SAM" id="MobiDB-lite"/>
    </source>
</evidence>
<dbReference type="AlphaFoldDB" id="A0A812WCI1"/>
<sequence>DSSVKSRPRLESTTSVAATSQASEASTPKDVPPAEPGAPASLDSVVEGKGPEKKERNDETRLSDDECETPEEKKLYARMEAKIRRMCTPSPTTGKTTASPTLMKEWKDKGYTRTQLVKIMIEADGDKDPQKEEQAVFQSKLETWRKTEQFRNVATKGAWFSEPDMKKPVSEGGLAFTTKKVQKVKDFCERHGFVRKNQYDDDELEYWVDFRTEGSRGTNESDGVLEKKQADTTGTGGFAMGALGDGPMPDLPINGDGAAGVAKDSGKACCCFGAS</sequence>
<dbReference type="OrthoDB" id="471280at2759"/>
<dbReference type="EMBL" id="CAJNJA010032020">
    <property type="protein sequence ID" value="CAE7662972.1"/>
    <property type="molecule type" value="Genomic_DNA"/>
</dbReference>
<name>A0A812WCI1_9DINO</name>
<dbReference type="Proteomes" id="UP000601435">
    <property type="component" value="Unassembled WGS sequence"/>
</dbReference>
<proteinExistence type="predicted"/>
<comment type="caution">
    <text evidence="2">The sequence shown here is derived from an EMBL/GenBank/DDBJ whole genome shotgun (WGS) entry which is preliminary data.</text>
</comment>
<gene>
    <name evidence="2" type="ORF">SNEC2469_LOCUS18878</name>
</gene>
<organism evidence="2 3">
    <name type="scientific">Symbiodinium necroappetens</name>
    <dbReference type="NCBI Taxonomy" id="1628268"/>
    <lineage>
        <taxon>Eukaryota</taxon>
        <taxon>Sar</taxon>
        <taxon>Alveolata</taxon>
        <taxon>Dinophyceae</taxon>
        <taxon>Suessiales</taxon>
        <taxon>Symbiodiniaceae</taxon>
        <taxon>Symbiodinium</taxon>
    </lineage>
</organism>
<protein>
    <submittedName>
        <fullName evidence="2">Uncharacterized protein</fullName>
    </submittedName>
</protein>
<evidence type="ECO:0000313" key="3">
    <source>
        <dbReference type="Proteomes" id="UP000601435"/>
    </source>
</evidence>
<evidence type="ECO:0000313" key="2">
    <source>
        <dbReference type="EMBL" id="CAE7662972.1"/>
    </source>
</evidence>
<feature type="compositionally biased region" description="Basic and acidic residues" evidence="1">
    <location>
        <begin position="49"/>
        <end position="73"/>
    </location>
</feature>
<accession>A0A812WCI1</accession>
<keyword evidence="3" id="KW-1185">Reference proteome</keyword>